<dbReference type="Pfam" id="PF22046">
    <property type="entry name" value="FabMG"/>
    <property type="match status" value="1"/>
</dbReference>
<accession>A0A150WCW9</accession>
<sequence>MTQLFPLREKPALSAYKKGDVLVLFGELFSRGYANGLVEEAERRGMTIVRATVGRREKDGSLRALTAEETANIPQPFINVPLEAGFDMDAASNGVTPCDQLKDIKLSDWDKAELDWKAIDESQTNGVARFKKNTELFMKELEKHVPAGANVLFAHLMAGGVPRTKIIMPLLNRAFKGTGDRHIPTQALLDSQIGQFCLRNFNEVTAETFRHLIEISAPLRKKWESQGSHVSYTAYGYHGTEVMIGSQYQWQTYTCYFQGWAKMALEKHAENFFKQGVHCCVYNCPEILTNSSSVFQGVEVSLYPLLAAIQKDAGDKKHAEQVLSDCKKLLKDDVTFEQIKSFTDDYLKNPLTLEFTNYEKWPQHSRQDQMEYMLKSSDHLFSLHKDEKNLITAVLSEVVFKSCGYVMLHDSWQPKAPVAWIGHDLVARCM</sequence>
<dbReference type="InterPro" id="IPR053909">
    <property type="entry name" value="FabMG"/>
</dbReference>
<evidence type="ECO:0000313" key="2">
    <source>
        <dbReference type="Proteomes" id="UP000075391"/>
    </source>
</evidence>
<dbReference type="OrthoDB" id="5287999at2"/>
<proteinExistence type="predicted"/>
<evidence type="ECO:0000313" key="1">
    <source>
        <dbReference type="EMBL" id="KYG60905.1"/>
    </source>
</evidence>
<comment type="caution">
    <text evidence="1">The sequence shown here is derived from an EMBL/GenBank/DDBJ whole genome shotgun (WGS) entry which is preliminary data.</text>
</comment>
<organism evidence="1 2">
    <name type="scientific">Bdellovibrio bacteriovorus</name>
    <dbReference type="NCBI Taxonomy" id="959"/>
    <lineage>
        <taxon>Bacteria</taxon>
        <taxon>Pseudomonadati</taxon>
        <taxon>Bdellovibrionota</taxon>
        <taxon>Bdellovibrionia</taxon>
        <taxon>Bdellovibrionales</taxon>
        <taxon>Pseudobdellovibrionaceae</taxon>
        <taxon>Bdellovibrio</taxon>
    </lineage>
</organism>
<gene>
    <name evidence="1" type="ORF">AZI85_10625</name>
</gene>
<dbReference type="RefSeq" id="WP_063244748.1">
    <property type="nucleotide sequence ID" value="NZ_CP168967.1"/>
</dbReference>
<reference evidence="1 2" key="1">
    <citation type="submission" date="2016-03" db="EMBL/GenBank/DDBJ databases">
        <authorList>
            <person name="Ploux O."/>
        </authorList>
    </citation>
    <scope>NUCLEOTIDE SEQUENCE [LARGE SCALE GENOMIC DNA]</scope>
    <source>
        <strain evidence="1 2">BER2</strain>
    </source>
</reference>
<dbReference type="Proteomes" id="UP000075391">
    <property type="component" value="Unassembled WGS sequence"/>
</dbReference>
<dbReference type="AlphaFoldDB" id="A0A150WCW9"/>
<dbReference type="EMBL" id="LUKF01000018">
    <property type="protein sequence ID" value="KYG60905.1"/>
    <property type="molecule type" value="Genomic_DNA"/>
</dbReference>
<name>A0A150WCW9_BDEBC</name>
<protein>
    <submittedName>
        <fullName evidence="1">Uncharacterized protein</fullName>
    </submittedName>
</protein>